<dbReference type="GO" id="GO:0008080">
    <property type="term" value="F:N-acetyltransferase activity"/>
    <property type="evidence" value="ECO:0007669"/>
    <property type="project" value="InterPro"/>
</dbReference>
<dbReference type="PANTHER" id="PTHR13538">
    <property type="entry name" value="N-ACETYLTRANSFERASE 6"/>
    <property type="match status" value="1"/>
</dbReference>
<evidence type="ECO:0000313" key="4">
    <source>
        <dbReference type="Proteomes" id="UP001075354"/>
    </source>
</evidence>
<dbReference type="Proteomes" id="UP001075354">
    <property type="component" value="Chromosome 4"/>
</dbReference>
<reference evidence="3" key="1">
    <citation type="submission" date="2022-12" db="EMBL/GenBank/DDBJ databases">
        <title>Chromosome-level genome assembly of the bean flower thrips Megalurothrips usitatus.</title>
        <authorList>
            <person name="Ma L."/>
            <person name="Liu Q."/>
            <person name="Li H."/>
            <person name="Cai W."/>
        </authorList>
    </citation>
    <scope>NUCLEOTIDE SEQUENCE</scope>
    <source>
        <strain evidence="3">Cailab_2022a</strain>
    </source>
</reference>
<proteinExistence type="predicted"/>
<sequence>MLFFQPQLPPDPLPLDPENPYVLVPLHQYPEFTFQCATLLNIEWPRSRQARLNSLWSCNKNFPVGMVLVQTDVKQAIGFCKISLIPNVKGACFVESVVIQPEIRGKGLGSLLMKKLEGYILSRKLHTVYLSTLGQEKFYEKLGYYECEPVSLYSFGLNSNSTAHLLRSKNESLESSMSLPKASNGKNVSATRKVKRKKSAYLVFLAPPLPPPPPPPLPKKPIGKNVMNDKTYMKKELREC</sequence>
<feature type="region of interest" description="Disordered" evidence="1">
    <location>
        <begin position="206"/>
        <end position="228"/>
    </location>
</feature>
<dbReference type="Gene3D" id="3.40.630.30">
    <property type="match status" value="1"/>
</dbReference>
<dbReference type="EMBL" id="JAPTSV010000004">
    <property type="protein sequence ID" value="KAJ1528818.1"/>
    <property type="molecule type" value="Genomic_DNA"/>
</dbReference>
<dbReference type="InterPro" id="IPR016181">
    <property type="entry name" value="Acyl_CoA_acyltransferase"/>
</dbReference>
<gene>
    <name evidence="3" type="ORF">ONE63_007195</name>
</gene>
<dbReference type="InterPro" id="IPR039840">
    <property type="entry name" value="NAA80"/>
</dbReference>
<evidence type="ECO:0000259" key="2">
    <source>
        <dbReference type="PROSITE" id="PS51186"/>
    </source>
</evidence>
<name>A0AAV7XUQ1_9NEOP</name>
<keyword evidence="4" id="KW-1185">Reference proteome</keyword>
<dbReference type="SUPFAM" id="SSF55729">
    <property type="entry name" value="Acyl-CoA N-acyltransferases (Nat)"/>
    <property type="match status" value="1"/>
</dbReference>
<dbReference type="PANTHER" id="PTHR13538:SF4">
    <property type="entry name" value="N-ALPHA-ACETYLTRANSFERASE 80"/>
    <property type="match status" value="1"/>
</dbReference>
<dbReference type="GO" id="GO:1905502">
    <property type="term" value="F:acetyl-CoA binding"/>
    <property type="evidence" value="ECO:0007669"/>
    <property type="project" value="TreeGrafter"/>
</dbReference>
<comment type="caution">
    <text evidence="3">The sequence shown here is derived from an EMBL/GenBank/DDBJ whole genome shotgun (WGS) entry which is preliminary data.</text>
</comment>
<dbReference type="GO" id="GO:0005737">
    <property type="term" value="C:cytoplasm"/>
    <property type="evidence" value="ECO:0007669"/>
    <property type="project" value="TreeGrafter"/>
</dbReference>
<evidence type="ECO:0000313" key="3">
    <source>
        <dbReference type="EMBL" id="KAJ1528818.1"/>
    </source>
</evidence>
<protein>
    <recommendedName>
        <fullName evidence="2">N-acetyltransferase domain-containing protein</fullName>
    </recommendedName>
</protein>
<dbReference type="PROSITE" id="PS51186">
    <property type="entry name" value="GNAT"/>
    <property type="match status" value="1"/>
</dbReference>
<dbReference type="InterPro" id="IPR000182">
    <property type="entry name" value="GNAT_dom"/>
</dbReference>
<evidence type="ECO:0000256" key="1">
    <source>
        <dbReference type="SAM" id="MobiDB-lite"/>
    </source>
</evidence>
<dbReference type="CDD" id="cd04301">
    <property type="entry name" value="NAT_SF"/>
    <property type="match status" value="1"/>
</dbReference>
<feature type="compositionally biased region" description="Pro residues" evidence="1">
    <location>
        <begin position="207"/>
        <end position="219"/>
    </location>
</feature>
<dbReference type="Pfam" id="PF00583">
    <property type="entry name" value="Acetyltransf_1"/>
    <property type="match status" value="1"/>
</dbReference>
<accession>A0AAV7XUQ1</accession>
<dbReference type="AlphaFoldDB" id="A0AAV7XUQ1"/>
<feature type="domain" description="N-acetyltransferase" evidence="2">
    <location>
        <begin position="13"/>
        <end position="172"/>
    </location>
</feature>
<organism evidence="3 4">
    <name type="scientific">Megalurothrips usitatus</name>
    <name type="common">bean blossom thrips</name>
    <dbReference type="NCBI Taxonomy" id="439358"/>
    <lineage>
        <taxon>Eukaryota</taxon>
        <taxon>Metazoa</taxon>
        <taxon>Ecdysozoa</taxon>
        <taxon>Arthropoda</taxon>
        <taxon>Hexapoda</taxon>
        <taxon>Insecta</taxon>
        <taxon>Pterygota</taxon>
        <taxon>Neoptera</taxon>
        <taxon>Paraneoptera</taxon>
        <taxon>Thysanoptera</taxon>
        <taxon>Terebrantia</taxon>
        <taxon>Thripoidea</taxon>
        <taxon>Thripidae</taxon>
        <taxon>Megalurothrips</taxon>
    </lineage>
</organism>